<keyword evidence="1" id="KW-0548">Nucleotidyltransferase</keyword>
<dbReference type="InterPro" id="IPR057596">
    <property type="entry name" value="RDRP_core"/>
</dbReference>
<accession>A0A9P9E1N5</accession>
<evidence type="ECO:0000256" key="2">
    <source>
        <dbReference type="SAM" id="MobiDB-lite"/>
    </source>
</evidence>
<dbReference type="GO" id="GO:0003968">
    <property type="term" value="F:RNA-directed RNA polymerase activity"/>
    <property type="evidence" value="ECO:0007669"/>
    <property type="project" value="UniProtKB-KW"/>
</dbReference>
<protein>
    <recommendedName>
        <fullName evidence="1">RNA-dependent RNA polymerase</fullName>
        <ecNumber evidence="1">2.7.7.48</ecNumber>
    </recommendedName>
</protein>
<dbReference type="EC" id="2.7.7.48" evidence="1"/>
<dbReference type="Proteomes" id="UP000700596">
    <property type="component" value="Unassembled WGS sequence"/>
</dbReference>
<feature type="compositionally biased region" description="Polar residues" evidence="2">
    <location>
        <begin position="232"/>
        <end position="252"/>
    </location>
</feature>
<keyword evidence="1" id="KW-0808">Transferase</keyword>
<evidence type="ECO:0000313" key="4">
    <source>
        <dbReference type="EMBL" id="KAH7128366.1"/>
    </source>
</evidence>
<dbReference type="PANTHER" id="PTHR23079:SF55">
    <property type="entry name" value="RNA-DIRECTED RNA POLYMERASE"/>
    <property type="match status" value="1"/>
</dbReference>
<feature type="domain" description="RDRP core" evidence="3">
    <location>
        <begin position="532"/>
        <end position="1205"/>
    </location>
</feature>
<proteinExistence type="inferred from homology"/>
<dbReference type="GO" id="GO:0003723">
    <property type="term" value="F:RNA binding"/>
    <property type="evidence" value="ECO:0007669"/>
    <property type="project" value="UniProtKB-KW"/>
</dbReference>
<dbReference type="OrthoDB" id="10055769at2759"/>
<comment type="similarity">
    <text evidence="1">Belongs to the RdRP family.</text>
</comment>
<reference evidence="4" key="1">
    <citation type="journal article" date="2021" name="Nat. Commun.">
        <title>Genetic determinants of endophytism in the Arabidopsis root mycobiome.</title>
        <authorList>
            <person name="Mesny F."/>
            <person name="Miyauchi S."/>
            <person name="Thiergart T."/>
            <person name="Pickel B."/>
            <person name="Atanasova L."/>
            <person name="Karlsson M."/>
            <person name="Huettel B."/>
            <person name="Barry K.W."/>
            <person name="Haridas S."/>
            <person name="Chen C."/>
            <person name="Bauer D."/>
            <person name="Andreopoulos W."/>
            <person name="Pangilinan J."/>
            <person name="LaButti K."/>
            <person name="Riley R."/>
            <person name="Lipzen A."/>
            <person name="Clum A."/>
            <person name="Drula E."/>
            <person name="Henrissat B."/>
            <person name="Kohler A."/>
            <person name="Grigoriev I.V."/>
            <person name="Martin F.M."/>
            <person name="Hacquard S."/>
        </authorList>
    </citation>
    <scope>NUCLEOTIDE SEQUENCE</scope>
    <source>
        <strain evidence="4">MPI-CAGE-CH-0243</strain>
    </source>
</reference>
<dbReference type="EMBL" id="JAGMWT010000005">
    <property type="protein sequence ID" value="KAH7128366.1"/>
    <property type="molecule type" value="Genomic_DNA"/>
</dbReference>
<feature type="region of interest" description="Disordered" evidence="2">
    <location>
        <begin position="109"/>
        <end position="309"/>
    </location>
</feature>
<dbReference type="GO" id="GO:0031380">
    <property type="term" value="C:nuclear RNA-directed RNA polymerase complex"/>
    <property type="evidence" value="ECO:0007669"/>
    <property type="project" value="TreeGrafter"/>
</dbReference>
<feature type="region of interest" description="Disordered" evidence="2">
    <location>
        <begin position="372"/>
        <end position="406"/>
    </location>
</feature>
<dbReference type="InterPro" id="IPR007855">
    <property type="entry name" value="RDRP"/>
</dbReference>
<name>A0A9P9E1N5_9PLEO</name>
<keyword evidence="1" id="KW-0696">RNA-directed RNA polymerase</keyword>
<comment type="catalytic activity">
    <reaction evidence="1">
        <text>RNA(n) + a ribonucleoside 5'-triphosphate = RNA(n+1) + diphosphate</text>
        <dbReference type="Rhea" id="RHEA:21248"/>
        <dbReference type="Rhea" id="RHEA-COMP:14527"/>
        <dbReference type="Rhea" id="RHEA-COMP:17342"/>
        <dbReference type="ChEBI" id="CHEBI:33019"/>
        <dbReference type="ChEBI" id="CHEBI:61557"/>
        <dbReference type="ChEBI" id="CHEBI:140395"/>
        <dbReference type="EC" id="2.7.7.48"/>
    </reaction>
</comment>
<gene>
    <name evidence="4" type="ORF">B0J11DRAFT_458882</name>
</gene>
<dbReference type="PANTHER" id="PTHR23079">
    <property type="entry name" value="RNA-DEPENDENT RNA POLYMERASE"/>
    <property type="match status" value="1"/>
</dbReference>
<feature type="compositionally biased region" description="Low complexity" evidence="2">
    <location>
        <begin position="185"/>
        <end position="202"/>
    </location>
</feature>
<organism evidence="4 5">
    <name type="scientific">Dendryphion nanum</name>
    <dbReference type="NCBI Taxonomy" id="256645"/>
    <lineage>
        <taxon>Eukaryota</taxon>
        <taxon>Fungi</taxon>
        <taxon>Dikarya</taxon>
        <taxon>Ascomycota</taxon>
        <taxon>Pezizomycotina</taxon>
        <taxon>Dothideomycetes</taxon>
        <taxon>Pleosporomycetidae</taxon>
        <taxon>Pleosporales</taxon>
        <taxon>Torulaceae</taxon>
        <taxon>Dendryphion</taxon>
    </lineage>
</organism>
<feature type="compositionally biased region" description="Polar residues" evidence="2">
    <location>
        <begin position="215"/>
        <end position="224"/>
    </location>
</feature>
<dbReference type="GO" id="GO:0030422">
    <property type="term" value="P:siRNA processing"/>
    <property type="evidence" value="ECO:0007669"/>
    <property type="project" value="TreeGrafter"/>
</dbReference>
<comment type="caution">
    <text evidence="4">The sequence shown here is derived from an EMBL/GenBank/DDBJ whole genome shotgun (WGS) entry which is preliminary data.</text>
</comment>
<evidence type="ECO:0000259" key="3">
    <source>
        <dbReference type="Pfam" id="PF05183"/>
    </source>
</evidence>
<evidence type="ECO:0000256" key="1">
    <source>
        <dbReference type="RuleBase" id="RU363098"/>
    </source>
</evidence>
<keyword evidence="5" id="KW-1185">Reference proteome</keyword>
<evidence type="ECO:0000313" key="5">
    <source>
        <dbReference type="Proteomes" id="UP000700596"/>
    </source>
</evidence>
<keyword evidence="1" id="KW-0694">RNA-binding</keyword>
<feature type="region of interest" description="Disordered" evidence="2">
    <location>
        <begin position="1"/>
        <end position="28"/>
    </location>
</feature>
<sequence>MRSSARLAAQANNHGSPSPAHRPAKSLEKSGALLTDLIREIEREWNLGLDITDEKRSPDKAIDDLPNRVRNKIKVLYWRAKPVLDENLAEFRRLAPKRTQSGRLKLLDGLLPQPADTPTPNRTKVLPTPEASGIPDGPSLLPRSSPTRRLEFVSPSSTDKTYRTAVDTGSSTEEDEDFITPPSPSVSIRSAQRRSQASPRFSLGPATRKRPSDYVNDNRSSPKLTKTVKGKQPSTHQSPTRPIGQHNPNNVSPFKKPVPSMAPSFQAASKQDSANTSFNTTWSSQPQPGTDATSFSSEVGDVPMDKSRALTSSTTINSLDERDMNEVSLRLEQDPFPRQGHLTRASTSTFGSIDEGAVAEIADQYQEAGISRDVRASVNRSSSRLQKGEPPATTPSKNVSPPKMSHTVRSIPTQHLFVQDTPEHLRWTPYFIQFIFLRLTIERNMKERRIKSSLKLSMSDTMAGINSTTWASHDTLHNYLQTHPVNPVENSHEAMNLWDGVKKNFEGFTFKGRVVFSNRRKSEQGNSEPVFELQLSPIQADKSCRFQRAFGADRFLYLTFPSFDGKSETRFTKDELVQVEGQWREWCLTTHSFLGRRWRAFHFERIKRPKPGRGNDTSIQDKRVVLFATDGYDIPNTIPIGTLMNWFFHFPDKDNQNQPFPKAYARFDLGLSRTSPTYVFKPSQVKYYPDAYSDDTPEDERFNDSNFTWPTVEKAQVMNDGCSVLSMRAAQEIWRVYKGATGTNDPMPSAFQGRIGGAKGLWVVNAEYSSNNHDHQDIWIKISESQLKFEPHREDLDDSQYNRHRLTFELVNYSSAPAPSDLHISFIPIMVDRGVPIKDIANIMTERLDIERQTLLEILPDPVKMYDWHYKQGPRTRDDNIPWQAALPHALDEKVRLLLESGFSPLRAPYLTRCLSRFIDRQQIMREKKLRAPLGKATYLYGVADPLGVLAPGEVHVQFSSSFTDHFTYDQFRCLNNIDLLVARQPACRRSDIQKVRAVVNPRLSHLVDVVVFPSKGQYPLAGKLQGGDYDGDIFWLCWEPKLVAPFLNAPAPVQSPDPSQYGIEKEQRKVNEVMRVSNLASVDSFLDAVLRFQMKPCPLGMVTFFADKQAYRENRVWSETLDHLYDIHDLLVDAPKQGYIYSDNDFNRYVSKHLRLPVFLPRPAYKKAMEACENAKEMGEAEKARIDDYGFMENNVLDFLYFKVMREHNRETLRLVSEAFANPELDEPRLQYPIDRIKNRLGEKPNKAVEDELNRLTQSLTEINMRWNRDMVKGRKPNQYNTTVENCYREYRNLTPSQRYHPDIKPWLEPYLDEEFSIWDSLKASALYMAFPRIEKQPFIFHLAGRELCNLKAGRHARSMVQGIYVNTKPKPVRWPTQIDTGNTDDLDEDDELQTAMDAPVDIKIGLGLD</sequence>
<feature type="compositionally biased region" description="Polar residues" evidence="2">
    <location>
        <begin position="266"/>
        <end position="297"/>
    </location>
</feature>
<dbReference type="Pfam" id="PF05183">
    <property type="entry name" value="RdRP"/>
    <property type="match status" value="1"/>
</dbReference>